<protein>
    <submittedName>
        <fullName evidence="3">Uncharacterized protein</fullName>
    </submittedName>
</protein>
<proteinExistence type="predicted"/>
<feature type="compositionally biased region" description="Low complexity" evidence="2">
    <location>
        <begin position="31"/>
        <end position="43"/>
    </location>
</feature>
<feature type="region of interest" description="Disordered" evidence="2">
    <location>
        <begin position="31"/>
        <end position="58"/>
    </location>
</feature>
<evidence type="ECO:0000256" key="1">
    <source>
        <dbReference type="SAM" id="Coils"/>
    </source>
</evidence>
<reference evidence="3 4" key="1">
    <citation type="submission" date="2021-02" db="EMBL/GenBank/DDBJ databases">
        <title>Genome assembly of Pseudopithomyces chartarum.</title>
        <authorList>
            <person name="Jauregui R."/>
            <person name="Singh J."/>
            <person name="Voisey C."/>
        </authorList>
    </citation>
    <scope>NUCLEOTIDE SEQUENCE [LARGE SCALE GENOMIC DNA]</scope>
    <source>
        <strain evidence="3 4">AGR01</strain>
    </source>
</reference>
<organism evidence="3 4">
    <name type="scientific">Pseudopithomyces chartarum</name>
    <dbReference type="NCBI Taxonomy" id="1892770"/>
    <lineage>
        <taxon>Eukaryota</taxon>
        <taxon>Fungi</taxon>
        <taxon>Dikarya</taxon>
        <taxon>Ascomycota</taxon>
        <taxon>Pezizomycotina</taxon>
        <taxon>Dothideomycetes</taxon>
        <taxon>Pleosporomycetidae</taxon>
        <taxon>Pleosporales</taxon>
        <taxon>Massarineae</taxon>
        <taxon>Didymosphaeriaceae</taxon>
        <taxon>Pseudopithomyces</taxon>
    </lineage>
</organism>
<gene>
    <name evidence="3" type="ORF">GRF29_44g642162</name>
</gene>
<keyword evidence="4" id="KW-1185">Reference proteome</keyword>
<feature type="region of interest" description="Disordered" evidence="2">
    <location>
        <begin position="891"/>
        <end position="925"/>
    </location>
</feature>
<sequence>MSAYVPAGQAGDLAGVGAPSDTQAVGVACATSAGTSGSSGVTAEPNADSFPSSLLPGNPDCPDCKEAWQRSQKRYQEKMLAIRESERLKNYASELKFQYENLKAMTDRQMVQLKGEVLKKEQQLDQIVYTKYQQSLVTLRTNLEKEKDDSVRDKQNTIHALTQENQELKEALEQSKGDYTAEHDRRLLLEHGMARARERVESFPELENEASKLKTELKGAQDEKAKLAQDNEKKGTEIAWLKEQIQKREQEHKMAMNHREAQHLARISQLPPITPNKQRSTSRSGATPTSTTATPSTRTLQSNSHARTSRHANVSDTPSNPGRTQSRITELTPEMIREHALIAPRAQQKSVTPSRGEERKQGHSSSTPPPVARQLFRPEGANMPSKQSGMPPTIANPQMPPVPSGATVHPLMKGLDAQQQKSFRSWVENIVMKFANSRLASGNASETDLELFHSNAGARGYALHKATKELISTQGIQLRNGWQEEAQQAQSMQGKKASQGLSHLDNQPGVQFRASTGAGQSSHSVPGISGLQDAASFAAPNEEHLSPRRSPRLRALQTANASRNINNGSQQPNPIYQPQANMFQANTMAIQAPKPQNFNMQAAPQKSFPNMGFHPAPENARLFQGQIPSLSQPEQSHQPGPDDGSDALANLLNIDMNTFQFNDAPRLHGSTSNPILGSNDSGQAPVDLADLFQMPFNPFMNSLNNPIDTGNSGNDQSNMFMTPKLSDGLNAQFWSNSVGDMSDGAFGSQTFPQLPQIGTENTQQAHTNTSGAQTYPTIDQASNAFLYQPAFPLPQAPSEVPPRATKAGANTIRSNKEQPKDIPDGGYRGTVCIECFGQWWNTWCDDDPQGCYNCKKTGKCCRRARCDNFSSECNDPSCKWAHASDGFSDTFIRPKGGLKRKNKKGDDHEEPPKKKQAGLMYPGGL</sequence>
<dbReference type="Proteomes" id="UP001280581">
    <property type="component" value="Unassembled WGS sequence"/>
</dbReference>
<evidence type="ECO:0000313" key="3">
    <source>
        <dbReference type="EMBL" id="KAK3209778.1"/>
    </source>
</evidence>
<feature type="region of interest" description="Disordered" evidence="2">
    <location>
        <begin position="250"/>
        <end position="326"/>
    </location>
</feature>
<accession>A0AAN6RGY3</accession>
<feature type="region of interest" description="Disordered" evidence="2">
    <location>
        <begin position="483"/>
        <end position="529"/>
    </location>
</feature>
<dbReference type="EMBL" id="WVTA01000005">
    <property type="protein sequence ID" value="KAK3209778.1"/>
    <property type="molecule type" value="Genomic_DNA"/>
</dbReference>
<comment type="caution">
    <text evidence="3">The sequence shown here is derived from an EMBL/GenBank/DDBJ whole genome shotgun (WGS) entry which is preliminary data.</text>
</comment>
<feature type="compositionally biased region" description="Low complexity" evidence="2">
    <location>
        <begin position="281"/>
        <end position="299"/>
    </location>
</feature>
<evidence type="ECO:0000256" key="2">
    <source>
        <dbReference type="SAM" id="MobiDB-lite"/>
    </source>
</evidence>
<feature type="coiled-coil region" evidence="1">
    <location>
        <begin position="129"/>
        <end position="178"/>
    </location>
</feature>
<keyword evidence="1" id="KW-0175">Coiled coil</keyword>
<feature type="compositionally biased region" description="Polar residues" evidence="2">
    <location>
        <begin position="499"/>
        <end position="524"/>
    </location>
</feature>
<feature type="compositionally biased region" description="Polar residues" evidence="2">
    <location>
        <begin position="300"/>
        <end position="326"/>
    </location>
</feature>
<feature type="region of interest" description="Disordered" evidence="2">
    <location>
        <begin position="341"/>
        <end position="391"/>
    </location>
</feature>
<dbReference type="AlphaFoldDB" id="A0AAN6RGY3"/>
<evidence type="ECO:0000313" key="4">
    <source>
        <dbReference type="Proteomes" id="UP001280581"/>
    </source>
</evidence>
<feature type="compositionally biased region" description="Basic and acidic residues" evidence="2">
    <location>
        <begin position="250"/>
        <end position="263"/>
    </location>
</feature>
<feature type="compositionally biased region" description="Basic and acidic residues" evidence="2">
    <location>
        <begin position="904"/>
        <end position="913"/>
    </location>
</feature>
<feature type="coiled-coil region" evidence="1">
    <location>
        <begin position="203"/>
        <end position="237"/>
    </location>
</feature>
<name>A0AAN6RGY3_9PLEO</name>